<keyword evidence="3" id="KW-1185">Reference proteome</keyword>
<reference evidence="2" key="1">
    <citation type="submission" date="2023-05" db="EMBL/GenBank/DDBJ databases">
        <title>Nepenthes gracilis genome sequencing.</title>
        <authorList>
            <person name="Fukushima K."/>
        </authorList>
    </citation>
    <scope>NUCLEOTIDE SEQUENCE</scope>
    <source>
        <strain evidence="2">SING2019-196</strain>
    </source>
</reference>
<dbReference type="SUPFAM" id="SSF53067">
    <property type="entry name" value="Actin-like ATPase domain"/>
    <property type="match status" value="2"/>
</dbReference>
<dbReference type="PANTHER" id="PTHR11937">
    <property type="entry name" value="ACTIN"/>
    <property type="match status" value="1"/>
</dbReference>
<evidence type="ECO:0000313" key="3">
    <source>
        <dbReference type="Proteomes" id="UP001279734"/>
    </source>
</evidence>
<dbReference type="Gene3D" id="3.90.640.10">
    <property type="entry name" value="Actin, Chain A, domain 4"/>
    <property type="match status" value="1"/>
</dbReference>
<dbReference type="InterPro" id="IPR004000">
    <property type="entry name" value="Actin"/>
</dbReference>
<dbReference type="PRINTS" id="PR00190">
    <property type="entry name" value="ACTIN"/>
</dbReference>
<dbReference type="Gene3D" id="3.30.420.40">
    <property type="match status" value="2"/>
</dbReference>
<evidence type="ECO:0000256" key="1">
    <source>
        <dbReference type="SAM" id="MobiDB-lite"/>
    </source>
</evidence>
<dbReference type="Pfam" id="PF00022">
    <property type="entry name" value="Actin"/>
    <property type="match status" value="1"/>
</dbReference>
<organism evidence="2 3">
    <name type="scientific">Nepenthes gracilis</name>
    <name type="common">Slender pitcher plant</name>
    <dbReference type="NCBI Taxonomy" id="150966"/>
    <lineage>
        <taxon>Eukaryota</taxon>
        <taxon>Viridiplantae</taxon>
        <taxon>Streptophyta</taxon>
        <taxon>Embryophyta</taxon>
        <taxon>Tracheophyta</taxon>
        <taxon>Spermatophyta</taxon>
        <taxon>Magnoliopsida</taxon>
        <taxon>eudicotyledons</taxon>
        <taxon>Gunneridae</taxon>
        <taxon>Pentapetalae</taxon>
        <taxon>Caryophyllales</taxon>
        <taxon>Nepenthaceae</taxon>
        <taxon>Nepenthes</taxon>
    </lineage>
</organism>
<dbReference type="Proteomes" id="UP001279734">
    <property type="component" value="Unassembled WGS sequence"/>
</dbReference>
<dbReference type="InterPro" id="IPR043129">
    <property type="entry name" value="ATPase_NBD"/>
</dbReference>
<gene>
    <name evidence="2" type="ORF">Nepgr_028156</name>
</gene>
<feature type="region of interest" description="Disordered" evidence="1">
    <location>
        <begin position="178"/>
        <end position="201"/>
    </location>
</feature>
<protein>
    <submittedName>
        <fullName evidence="2">Uncharacterized protein</fullName>
    </submittedName>
</protein>
<name>A0AAD3TA46_NEPGR</name>
<proteinExistence type="predicted"/>
<comment type="caution">
    <text evidence="2">The sequence shown here is derived from an EMBL/GenBank/DDBJ whole genome shotgun (WGS) entry which is preliminary data.</text>
</comment>
<evidence type="ECO:0000313" key="2">
    <source>
        <dbReference type="EMBL" id="GMH26313.1"/>
    </source>
</evidence>
<dbReference type="AlphaFoldDB" id="A0AAD3TA46"/>
<sequence length="201" mass="23071">MDRTNRGIAKLPKSQEFKWKRQFQWAFNQNIIVTITKPKTLNTSLRSLFLQHIFQLKPHHYRAVREHLVQLMFEKFNGSDFYAAEQPVVSLYAADRISGCTVDVGHGEIDIAPVIEGAAQHIASRRFDIGGAALTSLLIQKLSKSNPLVNLNVWDVEKLKEQYASCQDEVIMRKPNSHVSNEKHTRPMASNNNWNRKIYKG</sequence>
<accession>A0AAD3TA46</accession>
<dbReference type="EMBL" id="BSYO01000031">
    <property type="protein sequence ID" value="GMH26313.1"/>
    <property type="molecule type" value="Genomic_DNA"/>
</dbReference>